<accession>A0A090TWI6</accession>
<keyword evidence="2" id="KW-1185">Reference proteome</keyword>
<reference evidence="1 2" key="2">
    <citation type="submission" date="2014-09" db="EMBL/GenBank/DDBJ databases">
        <authorList>
            <consortium name="NBRP consortium"/>
            <person name="Sawabe T."/>
            <person name="Meirelles P."/>
            <person name="Nakanishi M."/>
            <person name="Sayaka M."/>
            <person name="Hattori M."/>
            <person name="Ohkuma M."/>
        </authorList>
    </citation>
    <scope>NUCLEOTIDE SEQUENCE [LARGE SCALE GENOMIC DNA]</scope>
    <source>
        <strain evidence="1 2">JCM 19240</strain>
    </source>
</reference>
<gene>
    <name evidence="1" type="ORF">JCM19240_3667</name>
</gene>
<evidence type="ECO:0000313" key="1">
    <source>
        <dbReference type="EMBL" id="GAL35297.1"/>
    </source>
</evidence>
<comment type="caution">
    <text evidence="1">The sequence shown here is derived from an EMBL/GenBank/DDBJ whole genome shotgun (WGS) entry which is preliminary data.</text>
</comment>
<sequence>MYALVKMAACFGWCIRICIKKGNHSYENAAIMINSIARQ</sequence>
<reference evidence="1 2" key="1">
    <citation type="submission" date="2014-09" db="EMBL/GenBank/DDBJ databases">
        <title>Vibrio maritimus JCM 19240. (C210) whole genome shotgun sequence.</title>
        <authorList>
            <person name="Sawabe T."/>
            <person name="Meirelles P."/>
            <person name="Nakanishi M."/>
            <person name="Sayaka M."/>
            <person name="Hattori M."/>
            <person name="Ohkuma M."/>
        </authorList>
    </citation>
    <scope>NUCLEOTIDE SEQUENCE [LARGE SCALE GENOMIC DNA]</scope>
    <source>
        <strain evidence="1 2">JCM 19240</strain>
    </source>
</reference>
<name>A0A090TWI6_9VIBR</name>
<dbReference type="Proteomes" id="UP000029224">
    <property type="component" value="Unassembled WGS sequence"/>
</dbReference>
<evidence type="ECO:0000313" key="2">
    <source>
        <dbReference type="Proteomes" id="UP000029224"/>
    </source>
</evidence>
<organism evidence="1 2">
    <name type="scientific">Vibrio maritimus</name>
    <dbReference type="NCBI Taxonomy" id="990268"/>
    <lineage>
        <taxon>Bacteria</taxon>
        <taxon>Pseudomonadati</taxon>
        <taxon>Pseudomonadota</taxon>
        <taxon>Gammaproteobacteria</taxon>
        <taxon>Vibrionales</taxon>
        <taxon>Vibrionaceae</taxon>
        <taxon>Vibrio</taxon>
    </lineage>
</organism>
<protein>
    <submittedName>
        <fullName evidence="1">Uncharacterized protein</fullName>
    </submittedName>
</protein>
<dbReference type="AlphaFoldDB" id="A0A090TWI6"/>
<proteinExistence type="predicted"/>
<dbReference type="EMBL" id="BBMT01000006">
    <property type="protein sequence ID" value="GAL35297.1"/>
    <property type="molecule type" value="Genomic_DNA"/>
</dbReference>